<comment type="caution">
    <text evidence="8">The sequence shown here is derived from an EMBL/GenBank/DDBJ whole genome shotgun (WGS) entry which is preliminary data.</text>
</comment>
<evidence type="ECO:0000313" key="8">
    <source>
        <dbReference type="EMBL" id="KAG9480672.1"/>
    </source>
</evidence>
<dbReference type="EMBL" id="WNTK01000007">
    <property type="protein sequence ID" value="KAG9480672.1"/>
    <property type="molecule type" value="Genomic_DNA"/>
</dbReference>
<feature type="region of interest" description="Disordered" evidence="7">
    <location>
        <begin position="16"/>
        <end position="50"/>
    </location>
</feature>
<dbReference type="CDD" id="cd22809">
    <property type="entry name" value="Complexin_NTD_CPLX_III_IV"/>
    <property type="match status" value="1"/>
</dbReference>
<evidence type="ECO:0000256" key="3">
    <source>
        <dbReference type="ARBA" id="ARBA00022483"/>
    </source>
</evidence>
<dbReference type="PANTHER" id="PTHR16705:SF12">
    <property type="entry name" value="COMPLEXIN-3"/>
    <property type="match status" value="1"/>
</dbReference>
<dbReference type="OrthoDB" id="9942329at2759"/>
<dbReference type="Proteomes" id="UP000770717">
    <property type="component" value="Unassembled WGS sequence"/>
</dbReference>
<dbReference type="Pfam" id="PF05835">
    <property type="entry name" value="Synaphin"/>
    <property type="match status" value="1"/>
</dbReference>
<proteinExistence type="inferred from homology"/>
<feature type="compositionally biased region" description="Basic and acidic residues" evidence="7">
    <location>
        <begin position="24"/>
        <end position="50"/>
    </location>
</feature>
<dbReference type="GO" id="GO:0019905">
    <property type="term" value="F:syntaxin binding"/>
    <property type="evidence" value="ECO:0007669"/>
    <property type="project" value="InterPro"/>
</dbReference>
<accession>A0A8J6F379</accession>
<keyword evidence="9" id="KW-1185">Reference proteome</keyword>
<dbReference type="GO" id="GO:0016079">
    <property type="term" value="P:synaptic vesicle exocytosis"/>
    <property type="evidence" value="ECO:0007669"/>
    <property type="project" value="TreeGrafter"/>
</dbReference>
<keyword evidence="2" id="KW-0813">Transport</keyword>
<evidence type="ECO:0000256" key="2">
    <source>
        <dbReference type="ARBA" id="ARBA00022448"/>
    </source>
</evidence>
<evidence type="ECO:0000256" key="6">
    <source>
        <dbReference type="ARBA" id="ARBA00034103"/>
    </source>
</evidence>
<dbReference type="GO" id="GO:0031201">
    <property type="term" value="C:SNARE complex"/>
    <property type="evidence" value="ECO:0007669"/>
    <property type="project" value="TreeGrafter"/>
</dbReference>
<protein>
    <submittedName>
        <fullName evidence="8">Uncharacterized protein</fullName>
    </submittedName>
</protein>
<dbReference type="InterPro" id="IPR008849">
    <property type="entry name" value="Synaphin"/>
</dbReference>
<organism evidence="8 9">
    <name type="scientific">Eleutherodactylus coqui</name>
    <name type="common">Puerto Rican coqui</name>
    <dbReference type="NCBI Taxonomy" id="57060"/>
    <lineage>
        <taxon>Eukaryota</taxon>
        <taxon>Metazoa</taxon>
        <taxon>Chordata</taxon>
        <taxon>Craniata</taxon>
        <taxon>Vertebrata</taxon>
        <taxon>Euteleostomi</taxon>
        <taxon>Amphibia</taxon>
        <taxon>Batrachia</taxon>
        <taxon>Anura</taxon>
        <taxon>Neobatrachia</taxon>
        <taxon>Hyloidea</taxon>
        <taxon>Eleutherodactylidae</taxon>
        <taxon>Eleutherodactylinae</taxon>
        <taxon>Eleutherodactylus</taxon>
        <taxon>Eleutherodactylus</taxon>
    </lineage>
</organism>
<evidence type="ECO:0000256" key="5">
    <source>
        <dbReference type="ARBA" id="ARBA00023018"/>
    </source>
</evidence>
<name>A0A8J6F379_ELECQ</name>
<keyword evidence="5" id="KW-0770">Synapse</keyword>
<dbReference type="AlphaFoldDB" id="A0A8J6F379"/>
<comment type="subcellular location">
    <subcellularLocation>
        <location evidence="6">Synapse</location>
    </subcellularLocation>
</comment>
<evidence type="ECO:0000256" key="7">
    <source>
        <dbReference type="SAM" id="MobiDB-lite"/>
    </source>
</evidence>
<dbReference type="GO" id="GO:0046928">
    <property type="term" value="P:regulation of neurotransmitter secretion"/>
    <property type="evidence" value="ECO:0007669"/>
    <property type="project" value="TreeGrafter"/>
</dbReference>
<comment type="similarity">
    <text evidence="1">Belongs to the complexin/synaphin family.</text>
</comment>
<evidence type="ECO:0000256" key="1">
    <source>
        <dbReference type="ARBA" id="ARBA00005396"/>
    </source>
</evidence>
<dbReference type="GO" id="GO:0043195">
    <property type="term" value="C:terminal bouton"/>
    <property type="evidence" value="ECO:0007669"/>
    <property type="project" value="TreeGrafter"/>
</dbReference>
<evidence type="ECO:0000313" key="9">
    <source>
        <dbReference type="Proteomes" id="UP000770717"/>
    </source>
</evidence>
<gene>
    <name evidence="8" type="ORF">GDO78_012243</name>
</gene>
<evidence type="ECO:0000256" key="4">
    <source>
        <dbReference type="ARBA" id="ARBA00022775"/>
    </source>
</evidence>
<sequence>MAAFMFKTMMGNSMKNLGNNLGGGEKESTETADGKETAESKGMTREEFEEYQRQLVEEKIERDHAFAHKKAERATVRMHMRDKYRLPQNEKDDAQLQMVGGDVDLPEDLAKMVQEDEEEEEEQGFLMSMLPDFDINAVKTRAQGTFTEAKRVAEEKCSVM</sequence>
<keyword evidence="3" id="KW-0268">Exocytosis</keyword>
<reference evidence="8" key="1">
    <citation type="thesis" date="2020" institute="ProQuest LLC" country="789 East Eisenhower Parkway, Ann Arbor, MI, USA">
        <title>Comparative Genomics and Chromosome Evolution.</title>
        <authorList>
            <person name="Mudd A.B."/>
        </authorList>
    </citation>
    <scope>NUCLEOTIDE SEQUENCE</scope>
    <source>
        <strain evidence="8">HN-11 Male</strain>
        <tissue evidence="8">Kidney and liver</tissue>
    </source>
</reference>
<keyword evidence="4" id="KW-0532">Neurotransmitter transport</keyword>
<dbReference type="PANTHER" id="PTHR16705">
    <property type="entry name" value="COMPLEXIN"/>
    <property type="match status" value="1"/>
</dbReference>